<dbReference type="STRING" id="177437.HRM2_45130"/>
<accession>C0QF68</accession>
<dbReference type="KEGG" id="dat:HRM2_45130"/>
<dbReference type="AlphaFoldDB" id="C0QF68"/>
<reference evidence="1 2" key="1">
    <citation type="journal article" date="2009" name="Environ. Microbiol.">
        <title>Genome sequence of Desulfobacterium autotrophicum HRM2, a marine sulfate reducer oxidizing organic carbon completely to carbon dioxide.</title>
        <authorList>
            <person name="Strittmatter A.W."/>
            <person name="Liesegang H."/>
            <person name="Rabus R."/>
            <person name="Decker I."/>
            <person name="Amann J."/>
            <person name="Andres S."/>
            <person name="Henne A."/>
            <person name="Fricke W.F."/>
            <person name="Martinez-Arias R."/>
            <person name="Bartels D."/>
            <person name="Goesmann A."/>
            <person name="Krause L."/>
            <person name="Puehler A."/>
            <person name="Klenk H.P."/>
            <person name="Richter M."/>
            <person name="Schuler M."/>
            <person name="Gloeckner F.O."/>
            <person name="Meyerdierks A."/>
            <person name="Gottschalk G."/>
            <person name="Amann R."/>
        </authorList>
    </citation>
    <scope>NUCLEOTIDE SEQUENCE [LARGE SCALE GENOMIC DNA]</scope>
    <source>
        <strain evidence="2">ATCC 43914 / DSM 3382 / HRM2</strain>
    </source>
</reference>
<dbReference type="Proteomes" id="UP000000442">
    <property type="component" value="Chromosome"/>
</dbReference>
<sequence length="303" mass="33892">MDPISSKAAQWIDNGKDPRSAHWQAGLEAMLELFSAHVKPGVLTPVAPLDEADFPVFKAALEAIDLAPQLIAVFLPPAIARSITPPETAQELNRINQDQPSYKVIIARPGKELRILCGEISPQATKPGVDIFQSGALLGNYDFSSQETCLAELSKIIRTHAWEKGTWTRKNNETYTLNWFERSLDLGRGDLSVDKNHSFFHSPTLIKSNRVDALFFIISTLLEQRFKDPEDRLSQRVAAIKALEDTTLSREKLADLVSSGILELLNNVKELELMKFNELSNAEREKFKNETARSVQIIVDALL</sequence>
<protein>
    <submittedName>
        <fullName evidence="1">Uncharacterized protein</fullName>
    </submittedName>
</protein>
<proteinExistence type="predicted"/>
<name>C0QF68_DESAH</name>
<organism evidence="1 2">
    <name type="scientific">Desulforapulum autotrophicum (strain ATCC 43914 / DSM 3382 / VKM B-1955 / HRM2)</name>
    <name type="common">Desulfobacterium autotrophicum</name>
    <dbReference type="NCBI Taxonomy" id="177437"/>
    <lineage>
        <taxon>Bacteria</taxon>
        <taxon>Pseudomonadati</taxon>
        <taxon>Thermodesulfobacteriota</taxon>
        <taxon>Desulfobacteria</taxon>
        <taxon>Desulfobacterales</taxon>
        <taxon>Desulfobacteraceae</taxon>
        <taxon>Desulforapulum</taxon>
    </lineage>
</organism>
<dbReference type="EMBL" id="CP001087">
    <property type="protein sequence ID" value="ACN17569.1"/>
    <property type="molecule type" value="Genomic_DNA"/>
</dbReference>
<gene>
    <name evidence="1" type="ordered locus">HRM2_45130</name>
</gene>
<evidence type="ECO:0000313" key="1">
    <source>
        <dbReference type="EMBL" id="ACN17569.1"/>
    </source>
</evidence>
<dbReference type="HOGENOM" id="CLU_893511_0_0_7"/>
<evidence type="ECO:0000313" key="2">
    <source>
        <dbReference type="Proteomes" id="UP000000442"/>
    </source>
</evidence>
<keyword evidence="2" id="KW-1185">Reference proteome</keyword>
<dbReference type="OrthoDB" id="5415015at2"/>
<dbReference type="eggNOG" id="ENOG502Z8AW">
    <property type="taxonomic scope" value="Bacteria"/>
</dbReference>
<dbReference type="RefSeq" id="WP_015906283.1">
    <property type="nucleotide sequence ID" value="NC_012108.1"/>
</dbReference>